<evidence type="ECO:0000256" key="4">
    <source>
        <dbReference type="ARBA" id="ARBA00023163"/>
    </source>
</evidence>
<dbReference type="SUPFAM" id="SSF46785">
    <property type="entry name" value="Winged helix' DNA-binding domain"/>
    <property type="match status" value="1"/>
</dbReference>
<evidence type="ECO:0000259" key="5">
    <source>
        <dbReference type="PROSITE" id="PS50931"/>
    </source>
</evidence>
<name>A0A2S0MZI9_9BURK</name>
<proteinExistence type="inferred from homology"/>
<dbReference type="EMBL" id="CP027669">
    <property type="protein sequence ID" value="AVO41310.1"/>
    <property type="molecule type" value="Genomic_DNA"/>
</dbReference>
<dbReference type="InterPro" id="IPR000847">
    <property type="entry name" value="LysR_HTH_N"/>
</dbReference>
<dbReference type="Gene3D" id="1.10.10.10">
    <property type="entry name" value="Winged helix-like DNA-binding domain superfamily/Winged helix DNA-binding domain"/>
    <property type="match status" value="1"/>
</dbReference>
<keyword evidence="7" id="KW-1185">Reference proteome</keyword>
<dbReference type="RefSeq" id="WP_106446287.1">
    <property type="nucleotide sequence ID" value="NZ_CP027669.1"/>
</dbReference>
<dbReference type="PANTHER" id="PTHR30118:SF15">
    <property type="entry name" value="TRANSCRIPTIONAL REGULATORY PROTEIN"/>
    <property type="match status" value="1"/>
</dbReference>
<reference evidence="6 7" key="1">
    <citation type="submission" date="2018-03" db="EMBL/GenBank/DDBJ databases">
        <title>Genome sequencing of Simplicispira sp.</title>
        <authorList>
            <person name="Kim S.-J."/>
            <person name="Heo J."/>
            <person name="Kwon S.-W."/>
        </authorList>
    </citation>
    <scope>NUCLEOTIDE SEQUENCE [LARGE SCALE GENOMIC DNA]</scope>
    <source>
        <strain evidence="6 7">SC1-8</strain>
    </source>
</reference>
<dbReference type="InterPro" id="IPR036388">
    <property type="entry name" value="WH-like_DNA-bd_sf"/>
</dbReference>
<evidence type="ECO:0000256" key="2">
    <source>
        <dbReference type="ARBA" id="ARBA00023015"/>
    </source>
</evidence>
<dbReference type="InterPro" id="IPR036390">
    <property type="entry name" value="WH_DNA-bd_sf"/>
</dbReference>
<evidence type="ECO:0000256" key="3">
    <source>
        <dbReference type="ARBA" id="ARBA00023125"/>
    </source>
</evidence>
<dbReference type="InterPro" id="IPR005119">
    <property type="entry name" value="LysR_subst-bd"/>
</dbReference>
<gene>
    <name evidence="6" type="ORF">C6571_08415</name>
</gene>
<dbReference type="KEGG" id="simp:C6571_08415"/>
<keyword evidence="4" id="KW-0804">Transcription</keyword>
<organism evidence="6 7">
    <name type="scientific">Simplicispira suum</name>
    <dbReference type="NCBI Taxonomy" id="2109915"/>
    <lineage>
        <taxon>Bacteria</taxon>
        <taxon>Pseudomonadati</taxon>
        <taxon>Pseudomonadota</taxon>
        <taxon>Betaproteobacteria</taxon>
        <taxon>Burkholderiales</taxon>
        <taxon>Comamonadaceae</taxon>
        <taxon>Simplicispira</taxon>
    </lineage>
</organism>
<dbReference type="PANTHER" id="PTHR30118">
    <property type="entry name" value="HTH-TYPE TRANSCRIPTIONAL REGULATOR LEUO-RELATED"/>
    <property type="match status" value="1"/>
</dbReference>
<keyword evidence="2" id="KW-0805">Transcription regulation</keyword>
<feature type="domain" description="HTH lysR-type" evidence="5">
    <location>
        <begin position="9"/>
        <end position="66"/>
    </location>
</feature>
<keyword evidence="3" id="KW-0238">DNA-binding</keyword>
<sequence length="307" mass="34068">MKNVHIEKLDLNLLVVLQTIYAEGSVTRAAARLNLTQSALSHSLRRLRQVLDDPLFLRSGAALVATPFTRNLMGPLEIALHNVQSALNAANTFDPASDARRFVVAMDERLEAFILPTLVRQILASGPGIGLSSIRLDQANLEESLLNGRIDAAVSAAELRNPNFRRALISKDSLVVLASRKHPIAQGDAITIEQYLQCDHLAVINDKSYTTAEDTILSRAGYTRSIRMQVQRYVGAMTIVAHSELLVTAPKLYATVVNHYAKNNIFAFPVATDPVEFFLYWNAQMEADLGIVWLKTEIERCFQSRIT</sequence>
<dbReference type="PROSITE" id="PS50931">
    <property type="entry name" value="HTH_LYSR"/>
    <property type="match status" value="1"/>
</dbReference>
<dbReference type="Proteomes" id="UP000239326">
    <property type="component" value="Chromosome"/>
</dbReference>
<dbReference type="CDD" id="cd08417">
    <property type="entry name" value="PBP2_Nitroaromatics_like"/>
    <property type="match status" value="1"/>
</dbReference>
<dbReference type="PRINTS" id="PR00039">
    <property type="entry name" value="HTHLYSR"/>
</dbReference>
<dbReference type="GO" id="GO:0003700">
    <property type="term" value="F:DNA-binding transcription factor activity"/>
    <property type="evidence" value="ECO:0007669"/>
    <property type="project" value="InterPro"/>
</dbReference>
<dbReference type="OrthoDB" id="5495633at2"/>
<dbReference type="Pfam" id="PF00126">
    <property type="entry name" value="HTH_1"/>
    <property type="match status" value="1"/>
</dbReference>
<comment type="similarity">
    <text evidence="1">Belongs to the LysR transcriptional regulatory family.</text>
</comment>
<dbReference type="InterPro" id="IPR037402">
    <property type="entry name" value="YidZ_PBP2"/>
</dbReference>
<evidence type="ECO:0000256" key="1">
    <source>
        <dbReference type="ARBA" id="ARBA00009437"/>
    </source>
</evidence>
<dbReference type="Pfam" id="PF03466">
    <property type="entry name" value="LysR_substrate"/>
    <property type="match status" value="1"/>
</dbReference>
<dbReference type="Gene3D" id="3.40.190.10">
    <property type="entry name" value="Periplasmic binding protein-like II"/>
    <property type="match status" value="2"/>
</dbReference>
<dbReference type="SUPFAM" id="SSF53850">
    <property type="entry name" value="Periplasmic binding protein-like II"/>
    <property type="match status" value="1"/>
</dbReference>
<evidence type="ECO:0000313" key="7">
    <source>
        <dbReference type="Proteomes" id="UP000239326"/>
    </source>
</evidence>
<dbReference type="AlphaFoldDB" id="A0A2S0MZI9"/>
<dbReference type="GO" id="GO:0003677">
    <property type="term" value="F:DNA binding"/>
    <property type="evidence" value="ECO:0007669"/>
    <property type="project" value="UniProtKB-KW"/>
</dbReference>
<protein>
    <submittedName>
        <fullName evidence="6">LysR family transcriptional regulator</fullName>
    </submittedName>
</protein>
<accession>A0A2S0MZI9</accession>
<dbReference type="InterPro" id="IPR050389">
    <property type="entry name" value="LysR-type_TF"/>
</dbReference>
<evidence type="ECO:0000313" key="6">
    <source>
        <dbReference type="EMBL" id="AVO41310.1"/>
    </source>
</evidence>